<evidence type="ECO:0000313" key="1">
    <source>
        <dbReference type="EMBL" id="KMZ65871.1"/>
    </source>
</evidence>
<dbReference type="EMBL" id="LFYR01001005">
    <property type="protein sequence ID" value="KMZ65871.1"/>
    <property type="molecule type" value="Genomic_DNA"/>
</dbReference>
<proteinExistence type="predicted"/>
<keyword evidence="2" id="KW-1185">Reference proteome</keyword>
<comment type="caution">
    <text evidence="1">The sequence shown here is derived from an EMBL/GenBank/DDBJ whole genome shotgun (WGS) entry which is preliminary data.</text>
</comment>
<name>A0A0K9PA71_ZOSMR</name>
<reference evidence="2" key="1">
    <citation type="journal article" date="2016" name="Nature">
        <title>The genome of the seagrass Zostera marina reveals angiosperm adaptation to the sea.</title>
        <authorList>
            <person name="Olsen J.L."/>
            <person name="Rouze P."/>
            <person name="Verhelst B."/>
            <person name="Lin Y.-C."/>
            <person name="Bayer T."/>
            <person name="Collen J."/>
            <person name="Dattolo E."/>
            <person name="De Paoli E."/>
            <person name="Dittami S."/>
            <person name="Maumus F."/>
            <person name="Michel G."/>
            <person name="Kersting A."/>
            <person name="Lauritano C."/>
            <person name="Lohaus R."/>
            <person name="Toepel M."/>
            <person name="Tonon T."/>
            <person name="Vanneste K."/>
            <person name="Amirebrahimi M."/>
            <person name="Brakel J."/>
            <person name="Bostroem C."/>
            <person name="Chovatia M."/>
            <person name="Grimwood J."/>
            <person name="Jenkins J.W."/>
            <person name="Jueterbock A."/>
            <person name="Mraz A."/>
            <person name="Stam W.T."/>
            <person name="Tice H."/>
            <person name="Bornberg-Bauer E."/>
            <person name="Green P.J."/>
            <person name="Pearson G.A."/>
            <person name="Procaccini G."/>
            <person name="Duarte C.M."/>
            <person name="Schmutz J."/>
            <person name="Reusch T.B.H."/>
            <person name="Van de Peer Y."/>
        </authorList>
    </citation>
    <scope>NUCLEOTIDE SEQUENCE [LARGE SCALE GENOMIC DNA]</scope>
    <source>
        <strain evidence="2">cv. Finnish</strain>
    </source>
</reference>
<dbReference type="AlphaFoldDB" id="A0A0K9PA71"/>
<accession>A0A0K9PA71</accession>
<evidence type="ECO:0000313" key="2">
    <source>
        <dbReference type="Proteomes" id="UP000036987"/>
    </source>
</evidence>
<gene>
    <name evidence="1" type="ORF">ZOSMA_307G00050</name>
</gene>
<protein>
    <submittedName>
        <fullName evidence="1">Uncharacterized protein</fullName>
    </submittedName>
</protein>
<organism evidence="1 2">
    <name type="scientific">Zostera marina</name>
    <name type="common">Eelgrass</name>
    <dbReference type="NCBI Taxonomy" id="29655"/>
    <lineage>
        <taxon>Eukaryota</taxon>
        <taxon>Viridiplantae</taxon>
        <taxon>Streptophyta</taxon>
        <taxon>Embryophyta</taxon>
        <taxon>Tracheophyta</taxon>
        <taxon>Spermatophyta</taxon>
        <taxon>Magnoliopsida</taxon>
        <taxon>Liliopsida</taxon>
        <taxon>Zosteraceae</taxon>
        <taxon>Zostera</taxon>
    </lineage>
</organism>
<sequence>MHDIDRTNIDMQVVDLQYEITRDTHGIDRTYTNMQSPAESWIDGHADVISCWSKMIQSYI</sequence>
<dbReference type="Proteomes" id="UP000036987">
    <property type="component" value="Unassembled WGS sequence"/>
</dbReference>